<dbReference type="Proteomes" id="UP001345219">
    <property type="component" value="Chromosome 9"/>
</dbReference>
<feature type="domain" description="OVATE" evidence="8">
    <location>
        <begin position="239"/>
        <end position="298"/>
    </location>
</feature>
<comment type="subcellular location">
    <subcellularLocation>
        <location evidence="1 6">Nucleus</location>
    </subcellularLocation>
</comment>
<reference evidence="9 10" key="1">
    <citation type="journal article" date="2023" name="Hortic Res">
        <title>Pangenome of water caltrop reveals structural variations and asymmetric subgenome divergence after allopolyploidization.</title>
        <authorList>
            <person name="Zhang X."/>
            <person name="Chen Y."/>
            <person name="Wang L."/>
            <person name="Yuan Y."/>
            <person name="Fang M."/>
            <person name="Shi L."/>
            <person name="Lu R."/>
            <person name="Comes H.P."/>
            <person name="Ma Y."/>
            <person name="Chen Y."/>
            <person name="Huang G."/>
            <person name="Zhou Y."/>
            <person name="Zheng Z."/>
            <person name="Qiu Y."/>
        </authorList>
    </citation>
    <scope>NUCLEOTIDE SEQUENCE [LARGE SCALE GENOMIC DNA]</scope>
    <source>
        <tissue evidence="9">Roots</tissue>
    </source>
</reference>
<organism evidence="9 10">
    <name type="scientific">Trapa incisa</name>
    <dbReference type="NCBI Taxonomy" id="236973"/>
    <lineage>
        <taxon>Eukaryota</taxon>
        <taxon>Viridiplantae</taxon>
        <taxon>Streptophyta</taxon>
        <taxon>Embryophyta</taxon>
        <taxon>Tracheophyta</taxon>
        <taxon>Spermatophyta</taxon>
        <taxon>Magnoliopsida</taxon>
        <taxon>eudicotyledons</taxon>
        <taxon>Gunneridae</taxon>
        <taxon>Pentapetalae</taxon>
        <taxon>rosids</taxon>
        <taxon>malvids</taxon>
        <taxon>Myrtales</taxon>
        <taxon>Lythraceae</taxon>
        <taxon>Trapa</taxon>
    </lineage>
</organism>
<comment type="function">
    <text evidence="6">Transcriptional repressor that regulates multiple aspects of plant growth and development.</text>
</comment>
<dbReference type="PROSITE" id="PS51754">
    <property type="entry name" value="OVATE"/>
    <property type="match status" value="1"/>
</dbReference>
<dbReference type="PANTHER" id="PTHR33057">
    <property type="entry name" value="TRANSCRIPTION REPRESSOR OFP7-RELATED"/>
    <property type="match status" value="1"/>
</dbReference>
<accession>A0AAN7GGL4</accession>
<evidence type="ECO:0000256" key="1">
    <source>
        <dbReference type="ARBA" id="ARBA00004123"/>
    </source>
</evidence>
<gene>
    <name evidence="9" type="ORF">SAY87_010070</name>
</gene>
<evidence type="ECO:0000313" key="9">
    <source>
        <dbReference type="EMBL" id="KAK4743758.1"/>
    </source>
</evidence>
<evidence type="ECO:0000256" key="6">
    <source>
        <dbReference type="RuleBase" id="RU367028"/>
    </source>
</evidence>
<dbReference type="EMBL" id="JAXIOK010000022">
    <property type="protein sequence ID" value="KAK4743758.1"/>
    <property type="molecule type" value="Genomic_DNA"/>
</dbReference>
<evidence type="ECO:0000313" key="10">
    <source>
        <dbReference type="Proteomes" id="UP001345219"/>
    </source>
</evidence>
<feature type="region of interest" description="Disordered" evidence="7">
    <location>
        <begin position="198"/>
        <end position="230"/>
    </location>
</feature>
<name>A0AAN7GGL4_9MYRT</name>
<dbReference type="PANTHER" id="PTHR33057:SF82">
    <property type="entry name" value="TRANSCRIPTION REPRESSOR OFP5"/>
    <property type="match status" value="1"/>
</dbReference>
<keyword evidence="5 6" id="KW-0539">Nucleus</keyword>
<keyword evidence="2 6" id="KW-0678">Repressor</keyword>
<keyword evidence="3 6" id="KW-0805">Transcription regulation</keyword>
<sequence>MRWSRRKKPNSLASPKRASLLPSWLIRFKKLGISSADGSVSSDAAGNQTVKVIPSVGRSGTPDRFSGGGGLELSPGDRSSRKEKVDGALQEPGESKNFNQMDSRVQMMHEVQRRGRSLTDLKTPRHSAGNLQDNSFSAMDFKEFNKFLPELFSGEEQVAELKAEDLETERRRKTIYLSGGSPKRRAVQRQSCRVRIHSPRATGKTEMSGLRTDEQTSRLKHKSKKKAKEKGSGLERFAVVKCSFNPQQDFRDSMIDMILERRIKKPKELEELLACYLMLNSDEYHNVIIGVFRQLWLELNQACFCAYYPAELATGEG</sequence>
<keyword evidence="4 6" id="KW-0804">Transcription</keyword>
<protein>
    <recommendedName>
        <fullName evidence="6">Transcription repressor</fullName>
    </recommendedName>
    <alternativeName>
        <fullName evidence="6">Ovate family protein</fullName>
    </alternativeName>
</protein>
<feature type="region of interest" description="Disordered" evidence="7">
    <location>
        <begin position="36"/>
        <end position="99"/>
    </location>
</feature>
<evidence type="ECO:0000256" key="2">
    <source>
        <dbReference type="ARBA" id="ARBA00022491"/>
    </source>
</evidence>
<dbReference type="AlphaFoldDB" id="A0AAN7GGL4"/>
<feature type="compositionally biased region" description="Basic residues" evidence="7">
    <location>
        <begin position="218"/>
        <end position="228"/>
    </location>
</feature>
<dbReference type="GO" id="GO:0005634">
    <property type="term" value="C:nucleus"/>
    <property type="evidence" value="ECO:0007669"/>
    <property type="project" value="UniProtKB-SubCell"/>
</dbReference>
<dbReference type="NCBIfam" id="TIGR01568">
    <property type="entry name" value="A_thal_3678"/>
    <property type="match status" value="1"/>
</dbReference>
<proteinExistence type="predicted"/>
<evidence type="ECO:0000256" key="5">
    <source>
        <dbReference type="ARBA" id="ARBA00023242"/>
    </source>
</evidence>
<dbReference type="Pfam" id="PF04844">
    <property type="entry name" value="Ovate"/>
    <property type="match status" value="1"/>
</dbReference>
<feature type="compositionally biased region" description="Low complexity" evidence="7">
    <location>
        <begin position="36"/>
        <end position="46"/>
    </location>
</feature>
<evidence type="ECO:0000256" key="7">
    <source>
        <dbReference type="SAM" id="MobiDB-lite"/>
    </source>
</evidence>
<evidence type="ECO:0000256" key="3">
    <source>
        <dbReference type="ARBA" id="ARBA00023015"/>
    </source>
</evidence>
<comment type="caution">
    <text evidence="9">The sequence shown here is derived from an EMBL/GenBank/DDBJ whole genome shotgun (WGS) entry which is preliminary data.</text>
</comment>
<keyword evidence="10" id="KW-1185">Reference proteome</keyword>
<dbReference type="GO" id="GO:0045892">
    <property type="term" value="P:negative regulation of DNA-templated transcription"/>
    <property type="evidence" value="ECO:0007669"/>
    <property type="project" value="UniProtKB-UniRule"/>
</dbReference>
<evidence type="ECO:0000256" key="4">
    <source>
        <dbReference type="ARBA" id="ARBA00023163"/>
    </source>
</evidence>
<evidence type="ECO:0000259" key="8">
    <source>
        <dbReference type="PROSITE" id="PS51754"/>
    </source>
</evidence>
<dbReference type="InterPro" id="IPR006458">
    <property type="entry name" value="Ovate_C"/>
</dbReference>
<dbReference type="InterPro" id="IPR038933">
    <property type="entry name" value="Ovate"/>
</dbReference>